<evidence type="ECO:0000313" key="3">
    <source>
        <dbReference type="Proteomes" id="UP000831880"/>
    </source>
</evidence>
<dbReference type="EMBL" id="CP095074">
    <property type="protein sequence ID" value="UOQ94454.1"/>
    <property type="molecule type" value="Genomic_DNA"/>
</dbReference>
<proteinExistence type="predicted"/>
<evidence type="ECO:0000256" key="1">
    <source>
        <dbReference type="SAM" id="Phobius"/>
    </source>
</evidence>
<accession>A0ABY4H2W7</accession>
<reference evidence="2 3" key="1">
    <citation type="submission" date="2022-04" db="EMBL/GenBank/DDBJ databases">
        <title>Halobacillus sp. isolated from saltern.</title>
        <authorList>
            <person name="Won M."/>
            <person name="Lee C.-M."/>
            <person name="Woen H.-Y."/>
            <person name="Kwon S.-W."/>
        </authorList>
    </citation>
    <scope>NUCLEOTIDE SEQUENCE [LARGE SCALE GENOMIC DNA]</scope>
    <source>
        <strain evidence="2 3">SSTM10-2</strain>
    </source>
</reference>
<organism evidence="2 3">
    <name type="scientific">Halobacillus shinanisalinarum</name>
    <dbReference type="NCBI Taxonomy" id="2932258"/>
    <lineage>
        <taxon>Bacteria</taxon>
        <taxon>Bacillati</taxon>
        <taxon>Bacillota</taxon>
        <taxon>Bacilli</taxon>
        <taxon>Bacillales</taxon>
        <taxon>Bacillaceae</taxon>
        <taxon>Halobacillus</taxon>
    </lineage>
</organism>
<keyword evidence="1" id="KW-1133">Transmembrane helix</keyword>
<dbReference type="RefSeq" id="WP_244754118.1">
    <property type="nucleotide sequence ID" value="NZ_CP095074.1"/>
</dbReference>
<evidence type="ECO:0008006" key="4">
    <source>
        <dbReference type="Google" id="ProtNLM"/>
    </source>
</evidence>
<evidence type="ECO:0000313" key="2">
    <source>
        <dbReference type="EMBL" id="UOQ94454.1"/>
    </source>
</evidence>
<feature type="transmembrane region" description="Helical" evidence="1">
    <location>
        <begin position="28"/>
        <end position="50"/>
    </location>
</feature>
<protein>
    <recommendedName>
        <fullName evidence="4">Tripartite tricarboxylate transporter TctB family protein</fullName>
    </recommendedName>
</protein>
<keyword evidence="1" id="KW-0472">Membrane</keyword>
<keyword evidence="3" id="KW-1185">Reference proteome</keyword>
<dbReference type="Proteomes" id="UP000831880">
    <property type="component" value="Chromosome"/>
</dbReference>
<sequence>MTAVIILSLITIVSVVLALRRKKVVFMFVPLLSLFGFAFVKVLMVPMPFWDTVRFIFNLQG</sequence>
<keyword evidence="1" id="KW-0812">Transmembrane</keyword>
<gene>
    <name evidence="2" type="ORF">MUO14_05730</name>
</gene>
<name>A0ABY4H2W7_9BACI</name>